<dbReference type="InterPro" id="IPR006860">
    <property type="entry name" value="FecR"/>
</dbReference>
<accession>A0ABW6BNP8</accession>
<evidence type="ECO:0000313" key="4">
    <source>
        <dbReference type="Proteomes" id="UP001597525"/>
    </source>
</evidence>
<dbReference type="Gene3D" id="2.60.120.1440">
    <property type="match status" value="1"/>
</dbReference>
<keyword evidence="1" id="KW-0472">Membrane</keyword>
<reference evidence="4" key="1">
    <citation type="journal article" date="2019" name="Int. J. Syst. Evol. Microbiol.">
        <title>The Global Catalogue of Microorganisms (GCM) 10K type strain sequencing project: providing services to taxonomists for standard genome sequencing and annotation.</title>
        <authorList>
            <consortium name="The Broad Institute Genomics Platform"/>
            <consortium name="The Broad Institute Genome Sequencing Center for Infectious Disease"/>
            <person name="Wu L."/>
            <person name="Ma J."/>
        </authorList>
    </citation>
    <scope>NUCLEOTIDE SEQUENCE [LARGE SCALE GENOMIC DNA]</scope>
    <source>
        <strain evidence="4">KCTC 22814</strain>
    </source>
</reference>
<evidence type="ECO:0000256" key="1">
    <source>
        <dbReference type="SAM" id="Phobius"/>
    </source>
</evidence>
<dbReference type="PIRSF" id="PIRSF018266">
    <property type="entry name" value="FecR"/>
    <property type="match status" value="1"/>
</dbReference>
<keyword evidence="1" id="KW-0812">Transmembrane</keyword>
<feature type="transmembrane region" description="Helical" evidence="1">
    <location>
        <begin position="76"/>
        <end position="94"/>
    </location>
</feature>
<dbReference type="RefSeq" id="WP_320183675.1">
    <property type="nucleotide sequence ID" value="NZ_CP138332.1"/>
</dbReference>
<feature type="domain" description="FecR protein" evidence="2">
    <location>
        <begin position="114"/>
        <end position="209"/>
    </location>
</feature>
<dbReference type="PANTHER" id="PTHR30273:SF2">
    <property type="entry name" value="PROTEIN FECR"/>
    <property type="match status" value="1"/>
</dbReference>
<organism evidence="3 4">
    <name type="scientific">Sphingobacterium bambusae</name>
    <dbReference type="NCBI Taxonomy" id="662858"/>
    <lineage>
        <taxon>Bacteria</taxon>
        <taxon>Pseudomonadati</taxon>
        <taxon>Bacteroidota</taxon>
        <taxon>Sphingobacteriia</taxon>
        <taxon>Sphingobacteriales</taxon>
        <taxon>Sphingobacteriaceae</taxon>
        <taxon>Sphingobacterium</taxon>
    </lineage>
</organism>
<gene>
    <name evidence="3" type="ORF">ACFS7Y_22575</name>
</gene>
<evidence type="ECO:0000313" key="3">
    <source>
        <dbReference type="EMBL" id="MFD2970194.1"/>
    </source>
</evidence>
<dbReference type="InterPro" id="IPR012373">
    <property type="entry name" value="Ferrdict_sens_TM"/>
</dbReference>
<evidence type="ECO:0000259" key="2">
    <source>
        <dbReference type="Pfam" id="PF04773"/>
    </source>
</evidence>
<dbReference type="Gene3D" id="3.55.50.30">
    <property type="match status" value="1"/>
</dbReference>
<proteinExistence type="predicted"/>
<keyword evidence="1" id="KW-1133">Transmembrane helix</keyword>
<keyword evidence="4" id="KW-1185">Reference proteome</keyword>
<comment type="caution">
    <text evidence="3">The sequence shown here is derived from an EMBL/GenBank/DDBJ whole genome shotgun (WGS) entry which is preliminary data.</text>
</comment>
<dbReference type="Proteomes" id="UP001597525">
    <property type="component" value="Unassembled WGS sequence"/>
</dbReference>
<dbReference type="EMBL" id="JBHUPB010000015">
    <property type="protein sequence ID" value="MFD2970194.1"/>
    <property type="molecule type" value="Genomic_DNA"/>
</dbReference>
<dbReference type="PANTHER" id="PTHR30273">
    <property type="entry name" value="PERIPLASMIC SIGNAL SENSOR AND SIGMA FACTOR ACTIVATOR FECR-RELATED"/>
    <property type="match status" value="1"/>
</dbReference>
<sequence>MKKKIFHFLTYRYHQGTASKQEKQLFDRWYQSLDQRQEVLPTDLPEREQRSLNHILQVIDSRSVVDSKTSFKSWKWFAGVAAVLLCITGITVFIQQFNQVETKLAVEHAYRIFETQVGERKELALPDGSKVILNARSSLRIDEKQYGKVSRTVELLTGEAFFDVEKDSSLAFIVLAGPLQTRVLGTSFGIQAYPEMAAQVVSVYSGRVQVQHGEHTLGILTYGEQIRFDKVSANSALLHFDADRSKSWMSGRSFLRQASFSELALAIRNNYGITLKAGDERIVRQQYSLPIQERVPFKDVLQAICKIHNNRSRKEGDTVLIY</sequence>
<protein>
    <submittedName>
        <fullName evidence="3">FecR family protein</fullName>
    </submittedName>
</protein>
<name>A0ABW6BNP8_9SPHI</name>
<dbReference type="Pfam" id="PF04773">
    <property type="entry name" value="FecR"/>
    <property type="match status" value="1"/>
</dbReference>